<sequence>MVDDTPEKGSQTASRTGRERIQKLARAALNADVTVEQLDTVLTDMSAVLIDMNETLGVIGELTPRMMLVVERMENVMTRIERIVGLAESVLAPVTVTESAVRGVLVSFQKEIKRRLSPSSAD</sequence>
<organism evidence="2 4">
    <name type="scientific">Mycobacteroides saopaulense</name>
    <dbReference type="NCBI Taxonomy" id="1578165"/>
    <lineage>
        <taxon>Bacteria</taxon>
        <taxon>Bacillati</taxon>
        <taxon>Actinomycetota</taxon>
        <taxon>Actinomycetes</taxon>
        <taxon>Mycobacteriales</taxon>
        <taxon>Mycobacteriaceae</taxon>
        <taxon>Mycobacteroides</taxon>
    </lineage>
</organism>
<name>A0A1X0J141_9MYCO</name>
<evidence type="ECO:0000313" key="4">
    <source>
        <dbReference type="Proteomes" id="UP000192434"/>
    </source>
</evidence>
<dbReference type="STRING" id="1578165.BKG68_14115"/>
<comment type="caution">
    <text evidence="2">The sequence shown here is derived from an EMBL/GenBank/DDBJ whole genome shotgun (WGS) entry which is preliminary data.</text>
</comment>
<accession>A0A1X0J141</accession>
<dbReference type="Proteomes" id="UP000179621">
    <property type="component" value="Unassembled WGS sequence"/>
</dbReference>
<reference evidence="1 3" key="1">
    <citation type="submission" date="2016-10" db="EMBL/GenBank/DDBJ databases">
        <title>Evaluation of Human, Animal and Environmental Mycobacterium chelonae Isolates by Core Genome Phylogenomic Analysis, Targeted Gene Comparison, and Anti-microbial Susceptibility Patterns: A Tale of Mistaken Identities.</title>
        <authorList>
            <person name="Fogelson S.B."/>
            <person name="Camus A.C."/>
            <person name="Lorenz W."/>
            <person name="Vasireddy R."/>
            <person name="Vasireddy S."/>
            <person name="Smith T."/>
            <person name="Brown-Elliott B.A."/>
            <person name="Wallace R.J.Jr."/>
            <person name="Hasan N.A."/>
            <person name="Reischl U."/>
            <person name="Sanchez S."/>
        </authorList>
    </citation>
    <scope>NUCLEOTIDE SEQUENCE [LARGE SCALE GENOMIC DNA]</scope>
    <source>
        <strain evidence="1 3">8528</strain>
    </source>
</reference>
<proteinExistence type="predicted"/>
<evidence type="ECO:0000313" key="3">
    <source>
        <dbReference type="Proteomes" id="UP000179621"/>
    </source>
</evidence>
<dbReference type="AlphaFoldDB" id="A0A1X0J141"/>
<protein>
    <recommendedName>
        <fullName evidence="5">ATPase</fullName>
    </recommendedName>
</protein>
<dbReference type="EMBL" id="MVII01000018">
    <property type="protein sequence ID" value="ORB55510.1"/>
    <property type="molecule type" value="Genomic_DNA"/>
</dbReference>
<dbReference type="OrthoDB" id="4479510at2"/>
<reference evidence="2 4" key="2">
    <citation type="submission" date="2016-12" db="EMBL/GenBank/DDBJ databases">
        <title>The new phylogeny of genus Mycobacterium.</title>
        <authorList>
            <person name="Tortoli E."/>
            <person name="Trovato A."/>
            <person name="Cirillo D.M."/>
        </authorList>
    </citation>
    <scope>NUCLEOTIDE SEQUENCE [LARGE SCALE GENOMIC DNA]</scope>
    <source>
        <strain evidence="2 4">CCUG 66554</strain>
    </source>
</reference>
<evidence type="ECO:0008006" key="5">
    <source>
        <dbReference type="Google" id="ProtNLM"/>
    </source>
</evidence>
<keyword evidence="3" id="KW-1185">Reference proteome</keyword>
<evidence type="ECO:0000313" key="1">
    <source>
        <dbReference type="EMBL" id="OHU11509.1"/>
    </source>
</evidence>
<dbReference type="EMBL" id="MLIH01000009">
    <property type="protein sequence ID" value="OHU11509.1"/>
    <property type="molecule type" value="Genomic_DNA"/>
</dbReference>
<gene>
    <name evidence="1" type="ORF">BKG73_07155</name>
    <name evidence="2" type="ORF">BST43_14640</name>
</gene>
<evidence type="ECO:0000313" key="2">
    <source>
        <dbReference type="EMBL" id="ORB55510.1"/>
    </source>
</evidence>
<dbReference type="Proteomes" id="UP000192434">
    <property type="component" value="Unassembled WGS sequence"/>
</dbReference>